<proteinExistence type="predicted"/>
<sequence>MFNNTTFLAGSIMFSGCIILYSAPISVGTDWFRGLPAQFFPGYVSQPSHFQAMCSALTLQCVWPYLRSGPGYLEILLGKVDLQVEGPFFLLVQVNSFTQVDFIYLPGCRNPHLTICSNTCQEITPTRHTRLGWPSHPDLIPHTLIFLSHCIAESSSYTP</sequence>
<reference evidence="1" key="1">
    <citation type="submission" date="2022-04" db="EMBL/GenBank/DDBJ databases">
        <title>Genome of the entomopathogenic fungus Entomophthora muscae.</title>
        <authorList>
            <person name="Elya C."/>
            <person name="Lovett B.R."/>
            <person name="Lee E."/>
            <person name="Macias A.M."/>
            <person name="Hajek A.E."/>
            <person name="De Bivort B.L."/>
            <person name="Kasson M.T."/>
            <person name="De Fine Licht H.H."/>
            <person name="Stajich J.E."/>
        </authorList>
    </citation>
    <scope>NUCLEOTIDE SEQUENCE</scope>
    <source>
        <strain evidence="1">Berkeley</strain>
    </source>
</reference>
<dbReference type="Proteomes" id="UP001165960">
    <property type="component" value="Unassembled WGS sequence"/>
</dbReference>
<gene>
    <name evidence="1" type="ORF">DSO57_1027404</name>
</gene>
<keyword evidence="2" id="KW-1185">Reference proteome</keyword>
<evidence type="ECO:0000313" key="1">
    <source>
        <dbReference type="EMBL" id="KAJ9068559.1"/>
    </source>
</evidence>
<protein>
    <submittedName>
        <fullName evidence="1">Uncharacterized protein</fullName>
    </submittedName>
</protein>
<accession>A0ACC2T1N5</accession>
<name>A0ACC2T1N5_9FUNG</name>
<organism evidence="1 2">
    <name type="scientific">Entomophthora muscae</name>
    <dbReference type="NCBI Taxonomy" id="34485"/>
    <lineage>
        <taxon>Eukaryota</taxon>
        <taxon>Fungi</taxon>
        <taxon>Fungi incertae sedis</taxon>
        <taxon>Zoopagomycota</taxon>
        <taxon>Entomophthoromycotina</taxon>
        <taxon>Entomophthoromycetes</taxon>
        <taxon>Entomophthorales</taxon>
        <taxon>Entomophthoraceae</taxon>
        <taxon>Entomophthora</taxon>
    </lineage>
</organism>
<evidence type="ECO:0000313" key="2">
    <source>
        <dbReference type="Proteomes" id="UP001165960"/>
    </source>
</evidence>
<comment type="caution">
    <text evidence="1">The sequence shown here is derived from an EMBL/GenBank/DDBJ whole genome shotgun (WGS) entry which is preliminary data.</text>
</comment>
<dbReference type="EMBL" id="QTSX02003717">
    <property type="protein sequence ID" value="KAJ9068559.1"/>
    <property type="molecule type" value="Genomic_DNA"/>
</dbReference>